<protein>
    <submittedName>
        <fullName evidence="2">Uncharacterized protein</fullName>
    </submittedName>
</protein>
<name>E6QUY5_9ZZZZ</name>
<evidence type="ECO:0000313" key="2">
    <source>
        <dbReference type="EMBL" id="CBI11058.1"/>
    </source>
</evidence>
<gene>
    <name evidence="2" type="ORF">CARN7_1868</name>
</gene>
<dbReference type="AlphaFoldDB" id="E6QUY5"/>
<sequence>MRRLERTPDGDYICKPILSIDAVLSRFAEILRNLNQRRENDATANGSPDPGKRAKPVT</sequence>
<accession>E6QUY5</accession>
<dbReference type="EMBL" id="CABR01000121">
    <property type="protein sequence ID" value="CBI11058.1"/>
    <property type="molecule type" value="Genomic_DNA"/>
</dbReference>
<comment type="caution">
    <text evidence="2">The sequence shown here is derived from an EMBL/GenBank/DDBJ whole genome shotgun (WGS) entry which is preliminary data.</text>
</comment>
<proteinExistence type="predicted"/>
<reference evidence="2" key="1">
    <citation type="submission" date="2009-10" db="EMBL/GenBank/DDBJ databases">
        <title>Diversity of trophic interactions inside an arsenic-rich microbial ecosystem.</title>
        <authorList>
            <person name="Bertin P.N."/>
            <person name="Heinrich-Salmeron A."/>
            <person name="Pelletier E."/>
            <person name="Goulhen-Chollet F."/>
            <person name="Arsene-Ploetze F."/>
            <person name="Gallien S."/>
            <person name="Calteau A."/>
            <person name="Vallenet D."/>
            <person name="Casiot C."/>
            <person name="Chane-Woon-Ming B."/>
            <person name="Giloteaux L."/>
            <person name="Barakat M."/>
            <person name="Bonnefoy V."/>
            <person name="Bruneel O."/>
            <person name="Chandler M."/>
            <person name="Cleiss J."/>
            <person name="Duran R."/>
            <person name="Elbaz-Poulichet F."/>
            <person name="Fonknechten N."/>
            <person name="Lauga B."/>
            <person name="Mornico D."/>
            <person name="Ortet P."/>
            <person name="Schaeffer C."/>
            <person name="Siguier P."/>
            <person name="Alexander Thil Smith A."/>
            <person name="Van Dorsselaer A."/>
            <person name="Weissenbach J."/>
            <person name="Medigue C."/>
            <person name="Le Paslier D."/>
        </authorList>
    </citation>
    <scope>NUCLEOTIDE SEQUENCE</scope>
</reference>
<evidence type="ECO:0000256" key="1">
    <source>
        <dbReference type="SAM" id="MobiDB-lite"/>
    </source>
</evidence>
<organism evidence="2">
    <name type="scientific">mine drainage metagenome</name>
    <dbReference type="NCBI Taxonomy" id="410659"/>
    <lineage>
        <taxon>unclassified sequences</taxon>
        <taxon>metagenomes</taxon>
        <taxon>ecological metagenomes</taxon>
    </lineage>
</organism>
<feature type="region of interest" description="Disordered" evidence="1">
    <location>
        <begin position="36"/>
        <end position="58"/>
    </location>
</feature>